<dbReference type="Proteomes" id="UP000663671">
    <property type="component" value="Chromosome 2"/>
</dbReference>
<dbReference type="EMBL" id="CP069109">
    <property type="protein sequence ID" value="QSS58124.1"/>
    <property type="molecule type" value="Genomic_DNA"/>
</dbReference>
<name>A0A8A1M0D0_AJECA</name>
<dbReference type="OrthoDB" id="2906425at2759"/>
<evidence type="ECO:0000313" key="2">
    <source>
        <dbReference type="Proteomes" id="UP000663671"/>
    </source>
</evidence>
<reference evidence="1" key="1">
    <citation type="submission" date="2021-01" db="EMBL/GenBank/DDBJ databases">
        <title>Chromosome-level genome assembly of a human fungal pathogen reveals clustering of transcriptionally co-regulated genes.</title>
        <authorList>
            <person name="Voorhies M."/>
            <person name="Cohen S."/>
            <person name="Shea T.P."/>
            <person name="Petrus S."/>
            <person name="Munoz J.F."/>
            <person name="Poplawski S."/>
            <person name="Goldman W.E."/>
            <person name="Michael T."/>
            <person name="Cuomo C.A."/>
            <person name="Sil A."/>
            <person name="Beyhan S."/>
        </authorList>
    </citation>
    <scope>NUCLEOTIDE SEQUENCE</scope>
    <source>
        <strain evidence="1">WU24</strain>
    </source>
</reference>
<dbReference type="VEuPathDB" id="FungiDB:I7I51_07547"/>
<sequence length="44" mass="4948">MKWTERTSLEDVAAMQMARAGGIPAPKLLSCGEHLRARFNRPSY</sequence>
<proteinExistence type="predicted"/>
<evidence type="ECO:0000313" key="1">
    <source>
        <dbReference type="EMBL" id="QSS58124.1"/>
    </source>
</evidence>
<organism evidence="1 2">
    <name type="scientific">Ajellomyces capsulatus</name>
    <name type="common">Darling's disease fungus</name>
    <name type="synonym">Histoplasma capsulatum</name>
    <dbReference type="NCBI Taxonomy" id="5037"/>
    <lineage>
        <taxon>Eukaryota</taxon>
        <taxon>Fungi</taxon>
        <taxon>Dikarya</taxon>
        <taxon>Ascomycota</taxon>
        <taxon>Pezizomycotina</taxon>
        <taxon>Eurotiomycetes</taxon>
        <taxon>Eurotiomycetidae</taxon>
        <taxon>Onygenales</taxon>
        <taxon>Ajellomycetaceae</taxon>
        <taxon>Histoplasma</taxon>
    </lineage>
</organism>
<protein>
    <submittedName>
        <fullName evidence="1">Uncharacterized protein</fullName>
    </submittedName>
</protein>
<gene>
    <name evidence="1" type="ORF">I7I51_07547</name>
</gene>
<dbReference type="AlphaFoldDB" id="A0A8A1M0D0"/>
<accession>A0A8A1M0D0</accession>